<sequence>MVRIGLHAGPAIARETATEESGTDGHISRAAPTLATEAQLQPVLAAFEEREIRIARRETQLEDRLKALEIAERAIEARLVELAAAEEALRQTLALADGAAEGDLGILTEVYENMKPKETAALFEEMDPAFAAGFLARMTPESAAKVMSGLSPTAAYTISVVLASRNTSVPKQ</sequence>
<protein>
    <recommendedName>
        <fullName evidence="4">Magnesium transporter MgtE intracellular domain-containing protein</fullName>
    </recommendedName>
</protein>
<evidence type="ECO:0000313" key="2">
    <source>
        <dbReference type="EMBL" id="MCL6284816.1"/>
    </source>
</evidence>
<dbReference type="RefSeq" id="WP_249711200.1">
    <property type="nucleotide sequence ID" value="NZ_JAMFMB010000019.1"/>
</dbReference>
<proteinExistence type="predicted"/>
<keyword evidence="1" id="KW-0175">Coiled coil</keyword>
<keyword evidence="3" id="KW-1185">Reference proteome</keyword>
<evidence type="ECO:0000313" key="3">
    <source>
        <dbReference type="Proteomes" id="UP001203880"/>
    </source>
</evidence>
<dbReference type="Proteomes" id="UP001203880">
    <property type="component" value="Unassembled WGS sequence"/>
</dbReference>
<name>A0ABT0Q4L7_9RHOB</name>
<dbReference type="EMBL" id="JAMFMB010000019">
    <property type="protein sequence ID" value="MCL6284816.1"/>
    <property type="molecule type" value="Genomic_DNA"/>
</dbReference>
<evidence type="ECO:0000256" key="1">
    <source>
        <dbReference type="SAM" id="Coils"/>
    </source>
</evidence>
<evidence type="ECO:0008006" key="4">
    <source>
        <dbReference type="Google" id="ProtNLM"/>
    </source>
</evidence>
<comment type="caution">
    <text evidence="2">The sequence shown here is derived from an EMBL/GenBank/DDBJ whole genome shotgun (WGS) entry which is preliminary data.</text>
</comment>
<accession>A0ABT0Q4L7</accession>
<feature type="coiled-coil region" evidence="1">
    <location>
        <begin position="58"/>
        <end position="88"/>
    </location>
</feature>
<organism evidence="2 3">
    <name type="scientific">Ruegeria spongiae</name>
    <dbReference type="NCBI Taxonomy" id="2942209"/>
    <lineage>
        <taxon>Bacteria</taxon>
        <taxon>Pseudomonadati</taxon>
        <taxon>Pseudomonadota</taxon>
        <taxon>Alphaproteobacteria</taxon>
        <taxon>Rhodobacterales</taxon>
        <taxon>Roseobacteraceae</taxon>
        <taxon>Ruegeria</taxon>
    </lineage>
</organism>
<reference evidence="2" key="1">
    <citation type="submission" date="2022-05" db="EMBL/GenBank/DDBJ databases">
        <authorList>
            <person name="Park J.-S."/>
        </authorList>
    </citation>
    <scope>NUCLEOTIDE SEQUENCE</scope>
    <source>
        <strain evidence="2">2012CJ41-6</strain>
    </source>
</reference>
<dbReference type="SUPFAM" id="SSF158791">
    <property type="entry name" value="MgtE N-terminal domain-like"/>
    <property type="match status" value="1"/>
</dbReference>
<gene>
    <name evidence="2" type="ORF">M3P21_14880</name>
</gene>